<name>A0A1N7NDH8_9RHOB</name>
<evidence type="ECO:0000259" key="4">
    <source>
        <dbReference type="PROSITE" id="PS51077"/>
    </source>
</evidence>
<proteinExistence type="predicted"/>
<dbReference type="InterPro" id="IPR036388">
    <property type="entry name" value="WH-like_DNA-bd_sf"/>
</dbReference>
<evidence type="ECO:0000256" key="2">
    <source>
        <dbReference type="ARBA" id="ARBA00023125"/>
    </source>
</evidence>
<dbReference type="SUPFAM" id="SSF46785">
    <property type="entry name" value="Winged helix' DNA-binding domain"/>
    <property type="match status" value="1"/>
</dbReference>
<dbReference type="Gene3D" id="3.30.450.40">
    <property type="match status" value="1"/>
</dbReference>
<dbReference type="Proteomes" id="UP000186141">
    <property type="component" value="Unassembled WGS sequence"/>
</dbReference>
<keyword evidence="7" id="KW-1185">Reference proteome</keyword>
<dbReference type="EMBL" id="FTOT01000003">
    <property type="protein sequence ID" value="SIS96370.1"/>
    <property type="molecule type" value="Genomic_DNA"/>
</dbReference>
<dbReference type="PROSITE" id="PS51078">
    <property type="entry name" value="ICLR_ED"/>
    <property type="match status" value="1"/>
</dbReference>
<accession>A0A1N7NDH8</accession>
<dbReference type="InterPro" id="IPR014757">
    <property type="entry name" value="Tscrpt_reg_IclR_C"/>
</dbReference>
<evidence type="ECO:0000313" key="7">
    <source>
        <dbReference type="Proteomes" id="UP000186141"/>
    </source>
</evidence>
<dbReference type="Pfam" id="PF09339">
    <property type="entry name" value="HTH_IclR"/>
    <property type="match status" value="1"/>
</dbReference>
<organism evidence="6 7">
    <name type="scientific">Gemmobacter megaterium</name>
    <dbReference type="NCBI Taxonomy" id="1086013"/>
    <lineage>
        <taxon>Bacteria</taxon>
        <taxon>Pseudomonadati</taxon>
        <taxon>Pseudomonadota</taxon>
        <taxon>Alphaproteobacteria</taxon>
        <taxon>Rhodobacterales</taxon>
        <taxon>Paracoccaceae</taxon>
        <taxon>Gemmobacter</taxon>
    </lineage>
</organism>
<reference evidence="6 7" key="1">
    <citation type="submission" date="2017-01" db="EMBL/GenBank/DDBJ databases">
        <authorList>
            <person name="Mah S.A."/>
            <person name="Swanson W.J."/>
            <person name="Moy G.W."/>
            <person name="Vacquier V.D."/>
        </authorList>
    </citation>
    <scope>NUCLEOTIDE SEQUENCE [LARGE SCALE GENOMIC DNA]</scope>
    <source>
        <strain evidence="6 7">DSM 26375</strain>
    </source>
</reference>
<dbReference type="PROSITE" id="PS51077">
    <property type="entry name" value="HTH_ICLR"/>
    <property type="match status" value="1"/>
</dbReference>
<dbReference type="InterPro" id="IPR005471">
    <property type="entry name" value="Tscrpt_reg_IclR_N"/>
</dbReference>
<sequence>MDREEAPQGAQLISRAAEVLRAIPRGAPDGRRLRDIAASTGLTEPTVRRILLALIHEQFVVQDADSKFYRLGPLAFELGLASGFHARVVELCRPHLRTLTSDTGDTSFLALRTGTETVCLDRADGLQPINAKVAEIGERLLLGVGTGGVALLAAMQDAEIEEILATTAYAQSPVPPDEIRERIARTRASGFADIADKPIAGVRGIGLVVPTVRGLPTLALSIVATHDRLNADHLARILPILRMTAERVGAALDLP</sequence>
<keyword evidence="3" id="KW-0804">Transcription</keyword>
<dbReference type="InterPro" id="IPR036390">
    <property type="entry name" value="WH_DNA-bd_sf"/>
</dbReference>
<dbReference type="PANTHER" id="PTHR30136">
    <property type="entry name" value="HELIX-TURN-HELIX TRANSCRIPTIONAL REGULATOR, ICLR FAMILY"/>
    <property type="match status" value="1"/>
</dbReference>
<dbReference type="InterPro" id="IPR050707">
    <property type="entry name" value="HTH_MetabolicPath_Reg"/>
</dbReference>
<dbReference type="AlphaFoldDB" id="A0A1N7NDH8"/>
<dbReference type="RefSeq" id="WP_076530847.1">
    <property type="nucleotide sequence ID" value="NZ_BMEH01000003.1"/>
</dbReference>
<dbReference type="PANTHER" id="PTHR30136:SF39">
    <property type="entry name" value="TRANSCRIPTIONAL REGULATORY PROTEIN"/>
    <property type="match status" value="1"/>
</dbReference>
<dbReference type="GO" id="GO:0003677">
    <property type="term" value="F:DNA binding"/>
    <property type="evidence" value="ECO:0007669"/>
    <property type="project" value="UniProtKB-KW"/>
</dbReference>
<dbReference type="STRING" id="1086013.SAMN05421774_103312"/>
<dbReference type="OrthoDB" id="9807558at2"/>
<dbReference type="GO" id="GO:0045892">
    <property type="term" value="P:negative regulation of DNA-templated transcription"/>
    <property type="evidence" value="ECO:0007669"/>
    <property type="project" value="TreeGrafter"/>
</dbReference>
<dbReference type="SMART" id="SM00346">
    <property type="entry name" value="HTH_ICLR"/>
    <property type="match status" value="1"/>
</dbReference>
<protein>
    <submittedName>
        <fullName evidence="6">Transcriptional regulator, IclR family</fullName>
    </submittedName>
</protein>
<keyword evidence="1" id="KW-0805">Transcription regulation</keyword>
<keyword evidence="2" id="KW-0238">DNA-binding</keyword>
<dbReference type="InterPro" id="IPR029016">
    <property type="entry name" value="GAF-like_dom_sf"/>
</dbReference>
<dbReference type="GO" id="GO:0003700">
    <property type="term" value="F:DNA-binding transcription factor activity"/>
    <property type="evidence" value="ECO:0007669"/>
    <property type="project" value="TreeGrafter"/>
</dbReference>
<evidence type="ECO:0000256" key="1">
    <source>
        <dbReference type="ARBA" id="ARBA00023015"/>
    </source>
</evidence>
<evidence type="ECO:0000313" key="6">
    <source>
        <dbReference type="EMBL" id="SIS96370.1"/>
    </source>
</evidence>
<evidence type="ECO:0000256" key="3">
    <source>
        <dbReference type="ARBA" id="ARBA00023163"/>
    </source>
</evidence>
<gene>
    <name evidence="6" type="ORF">SAMN05421774_103312</name>
</gene>
<feature type="domain" description="IclR-ED" evidence="5">
    <location>
        <begin position="74"/>
        <end position="254"/>
    </location>
</feature>
<feature type="domain" description="HTH iclR-type" evidence="4">
    <location>
        <begin position="10"/>
        <end position="73"/>
    </location>
</feature>
<dbReference type="Pfam" id="PF01614">
    <property type="entry name" value="IclR_C"/>
    <property type="match status" value="1"/>
</dbReference>
<dbReference type="Gene3D" id="1.10.10.10">
    <property type="entry name" value="Winged helix-like DNA-binding domain superfamily/Winged helix DNA-binding domain"/>
    <property type="match status" value="1"/>
</dbReference>
<evidence type="ECO:0000259" key="5">
    <source>
        <dbReference type="PROSITE" id="PS51078"/>
    </source>
</evidence>
<dbReference type="SUPFAM" id="SSF55781">
    <property type="entry name" value="GAF domain-like"/>
    <property type="match status" value="1"/>
</dbReference>